<evidence type="ECO:0000313" key="1">
    <source>
        <dbReference type="EMBL" id="EKM56595.1"/>
    </source>
</evidence>
<dbReference type="HOGENOM" id="CLU_1778143_0_0_1"/>
<sequence>MVATFEWSDLVEKALEDECKGLNFTKLVHIWKAMAHTRWHRAVCHKYVQNLEKSIQAEYFHKAHEWGDANVDEYRCHMLVIQYKKTFSDWSLGMPSSGMEEDFAREFGYREKYYTLASQCQRDFKDDEVLPADVDDWGNQIDEVHR</sequence>
<gene>
    <name evidence="1" type="ORF">PHACADRAFT_194188</name>
</gene>
<dbReference type="InParanoid" id="K5WBJ6"/>
<dbReference type="AlphaFoldDB" id="K5WBJ6"/>
<organism evidence="1 2">
    <name type="scientific">Phanerochaete carnosa (strain HHB-10118-sp)</name>
    <name type="common">White-rot fungus</name>
    <name type="synonym">Peniophora carnosa</name>
    <dbReference type="NCBI Taxonomy" id="650164"/>
    <lineage>
        <taxon>Eukaryota</taxon>
        <taxon>Fungi</taxon>
        <taxon>Dikarya</taxon>
        <taxon>Basidiomycota</taxon>
        <taxon>Agaricomycotina</taxon>
        <taxon>Agaricomycetes</taxon>
        <taxon>Polyporales</taxon>
        <taxon>Phanerochaetaceae</taxon>
        <taxon>Phanerochaete</taxon>
    </lineage>
</organism>
<accession>K5WBJ6</accession>
<keyword evidence="2" id="KW-1185">Reference proteome</keyword>
<dbReference type="Proteomes" id="UP000008370">
    <property type="component" value="Unassembled WGS sequence"/>
</dbReference>
<dbReference type="EMBL" id="JH930471">
    <property type="protein sequence ID" value="EKM56595.1"/>
    <property type="molecule type" value="Genomic_DNA"/>
</dbReference>
<name>K5WBJ6_PHACS</name>
<dbReference type="RefSeq" id="XP_007394438.1">
    <property type="nucleotide sequence ID" value="XM_007394376.1"/>
</dbReference>
<dbReference type="GeneID" id="18910973"/>
<reference evidence="1 2" key="1">
    <citation type="journal article" date="2012" name="BMC Genomics">
        <title>Comparative genomics of the white-rot fungi, Phanerochaete carnosa and P. chrysosporium, to elucidate the genetic basis of the distinct wood types they colonize.</title>
        <authorList>
            <person name="Suzuki H."/>
            <person name="MacDonald J."/>
            <person name="Syed K."/>
            <person name="Salamov A."/>
            <person name="Hori C."/>
            <person name="Aerts A."/>
            <person name="Henrissat B."/>
            <person name="Wiebenga A."/>
            <person name="vanKuyk P.A."/>
            <person name="Barry K."/>
            <person name="Lindquist E."/>
            <person name="LaButti K."/>
            <person name="Lapidus A."/>
            <person name="Lucas S."/>
            <person name="Coutinho P."/>
            <person name="Gong Y."/>
            <person name="Samejima M."/>
            <person name="Mahadevan R."/>
            <person name="Abou-Zaid M."/>
            <person name="de Vries R.P."/>
            <person name="Igarashi K."/>
            <person name="Yadav J.S."/>
            <person name="Grigoriev I.V."/>
            <person name="Master E.R."/>
        </authorList>
    </citation>
    <scope>NUCLEOTIDE SEQUENCE [LARGE SCALE GENOMIC DNA]</scope>
    <source>
        <strain evidence="1 2">HHB-10118-sp</strain>
    </source>
</reference>
<protein>
    <submittedName>
        <fullName evidence="1">Uncharacterized protein</fullName>
    </submittedName>
</protein>
<proteinExistence type="predicted"/>
<evidence type="ECO:0000313" key="2">
    <source>
        <dbReference type="Proteomes" id="UP000008370"/>
    </source>
</evidence>
<dbReference type="KEGG" id="pco:PHACADRAFT_194188"/>